<evidence type="ECO:0000256" key="1">
    <source>
        <dbReference type="SAM" id="MobiDB-lite"/>
    </source>
</evidence>
<reference evidence="2" key="1">
    <citation type="submission" date="2018-06" db="EMBL/GenBank/DDBJ databases">
        <authorList>
            <person name="Zhirakovskaya E."/>
        </authorList>
    </citation>
    <scope>NUCLEOTIDE SEQUENCE</scope>
</reference>
<protein>
    <submittedName>
        <fullName evidence="2">Uncharacterized protein</fullName>
    </submittedName>
</protein>
<dbReference type="AlphaFoldDB" id="A0A3B0Z3I4"/>
<proteinExistence type="predicted"/>
<dbReference type="EMBL" id="UOFP01000198">
    <property type="protein sequence ID" value="VAW87798.1"/>
    <property type="molecule type" value="Genomic_DNA"/>
</dbReference>
<feature type="non-terminal residue" evidence="2">
    <location>
        <position position="1"/>
    </location>
</feature>
<name>A0A3B0Z3I4_9ZZZZ</name>
<accession>A0A3B0Z3I4</accession>
<sequence>SPEESEAETGDEEAVDEEQYVNDAELDAILDSAIEDIDIK</sequence>
<gene>
    <name evidence="2" type="ORF">MNBD_GAMMA18-1009</name>
</gene>
<organism evidence="2">
    <name type="scientific">hydrothermal vent metagenome</name>
    <dbReference type="NCBI Taxonomy" id="652676"/>
    <lineage>
        <taxon>unclassified sequences</taxon>
        <taxon>metagenomes</taxon>
        <taxon>ecological metagenomes</taxon>
    </lineage>
</organism>
<feature type="region of interest" description="Disordered" evidence="1">
    <location>
        <begin position="1"/>
        <end position="23"/>
    </location>
</feature>
<evidence type="ECO:0000313" key="2">
    <source>
        <dbReference type="EMBL" id="VAW87798.1"/>
    </source>
</evidence>